<feature type="region of interest" description="Disordered" evidence="1">
    <location>
        <begin position="623"/>
        <end position="645"/>
    </location>
</feature>
<dbReference type="Proteomes" id="UP000565441">
    <property type="component" value="Unassembled WGS sequence"/>
</dbReference>
<gene>
    <name evidence="2" type="ORF">D9615_006372</name>
</gene>
<reference evidence="2 3" key="1">
    <citation type="journal article" date="2020" name="ISME J.">
        <title>Uncovering the hidden diversity of litter-decomposition mechanisms in mushroom-forming fungi.</title>
        <authorList>
            <person name="Floudas D."/>
            <person name="Bentzer J."/>
            <person name="Ahren D."/>
            <person name="Johansson T."/>
            <person name="Persson P."/>
            <person name="Tunlid A."/>
        </authorList>
    </citation>
    <scope>NUCLEOTIDE SEQUENCE [LARGE SCALE GENOMIC DNA]</scope>
    <source>
        <strain evidence="2 3">CBS 661.87</strain>
    </source>
</reference>
<feature type="compositionally biased region" description="Low complexity" evidence="1">
    <location>
        <begin position="1"/>
        <end position="12"/>
    </location>
</feature>
<protein>
    <submittedName>
        <fullName evidence="2">Uncharacterized protein</fullName>
    </submittedName>
</protein>
<accession>A0A8H5H624</accession>
<feature type="region of interest" description="Disordered" evidence="1">
    <location>
        <begin position="1"/>
        <end position="41"/>
    </location>
</feature>
<feature type="region of interest" description="Disordered" evidence="1">
    <location>
        <begin position="563"/>
        <end position="590"/>
    </location>
</feature>
<comment type="caution">
    <text evidence="2">The sequence shown here is derived from an EMBL/GenBank/DDBJ whole genome shotgun (WGS) entry which is preliminary data.</text>
</comment>
<sequence>MARATRSATTTATKRKRLDDAEDDDQRPPSKLSRHDDAQTEHSSAMLAVLEMMDTQGLLDRVFPVLDRPDYSASLRTLLGDGQPLSVLRAAVQHLLPISSLPRAKPSATATQLLRFCNLAFSLLDQASTPIQLSLDSILPPNTRPSSPRPHRYALVQHLPTRDYWTSLNSHSALTTALKRLPTAHAELVAIFPTPVIPPKDPVPTIAAYASTRPLPSIKPLPAQRTLSTGAFLDYGPYASFAPSFDHNAEVVARRELGLALYASHERRQRRLEANEARGSIEEVFTDPGASEPARRDVDLDSELQELLPPEDAATIKAALGSLELENAVQELLERNRAALVRLEELQIARLVGEGEHSKAEEGSEEWDTAQGIMDSLAVLASLRPRASSAKRPTPDSVLPPPSVLHKLHRTLALEPTQGWYGTLPPSTSTTHPAALRDDTTVKKSRSAPVVPATPAPAAPTPTVAITTPVVMPYSGYTYAYGSQQQQQQQPYRPPATATTNGTAQTQYSQYTPQYYAYAPPTQGVGVGVPVQQSYYGQQQQGYAAAAYSGWYNAYHQQAQVQQQQAQAQGQGGSGSGTPQPQSQPQMQMQMQMQPTYGSFFGGARTPAVANTVYAPVGAQGQAAATPGLPPHLRTASAQGQGQGAGQQQGYYAQAAAAGGGYQAAGVGR</sequence>
<dbReference type="AlphaFoldDB" id="A0A8H5H624"/>
<feature type="compositionally biased region" description="Low complexity" evidence="1">
    <location>
        <begin position="577"/>
        <end position="590"/>
    </location>
</feature>
<proteinExistence type="predicted"/>
<organism evidence="2 3">
    <name type="scientific">Tricholomella constricta</name>
    <dbReference type="NCBI Taxonomy" id="117010"/>
    <lineage>
        <taxon>Eukaryota</taxon>
        <taxon>Fungi</taxon>
        <taxon>Dikarya</taxon>
        <taxon>Basidiomycota</taxon>
        <taxon>Agaricomycotina</taxon>
        <taxon>Agaricomycetes</taxon>
        <taxon>Agaricomycetidae</taxon>
        <taxon>Agaricales</taxon>
        <taxon>Tricholomatineae</taxon>
        <taxon>Lyophyllaceae</taxon>
        <taxon>Tricholomella</taxon>
    </lineage>
</organism>
<evidence type="ECO:0000256" key="1">
    <source>
        <dbReference type="SAM" id="MobiDB-lite"/>
    </source>
</evidence>
<dbReference type="EMBL" id="JAACJP010000024">
    <property type="protein sequence ID" value="KAF5377291.1"/>
    <property type="molecule type" value="Genomic_DNA"/>
</dbReference>
<keyword evidence="3" id="KW-1185">Reference proteome</keyword>
<dbReference type="OrthoDB" id="21648at2759"/>
<evidence type="ECO:0000313" key="3">
    <source>
        <dbReference type="Proteomes" id="UP000565441"/>
    </source>
</evidence>
<name>A0A8H5H624_9AGAR</name>
<evidence type="ECO:0000313" key="2">
    <source>
        <dbReference type="EMBL" id="KAF5377291.1"/>
    </source>
</evidence>